<dbReference type="Pfam" id="PF01926">
    <property type="entry name" value="MMR_HSR1"/>
    <property type="match status" value="1"/>
</dbReference>
<dbReference type="HAMAP" id="MF_00944">
    <property type="entry name" value="YchF_OLA1_ATPase"/>
    <property type="match status" value="1"/>
</dbReference>
<dbReference type="InterPro" id="IPR012676">
    <property type="entry name" value="TGS-like"/>
</dbReference>
<dbReference type="HOGENOM" id="CLU_018395_0_1_12"/>
<dbReference type="InterPro" id="IPR031167">
    <property type="entry name" value="G_OBG"/>
</dbReference>
<dbReference type="InterPro" id="IPR006073">
    <property type="entry name" value="GTP-bd"/>
</dbReference>
<dbReference type="EMBL" id="CP009910">
    <property type="protein sequence ID" value="AJA90065.1"/>
    <property type="molecule type" value="Genomic_DNA"/>
</dbReference>
<protein>
    <recommendedName>
        <fullName evidence="5">Ribosome-binding ATPase YchF</fullName>
    </recommendedName>
</protein>
<reference evidence="7 8" key="1">
    <citation type="journal article" date="2015" name="Genome Announc.">
        <title>Genome Sequence of Borrelia chilensis VA1, a South American Member of the Lyme Borreliosis Group.</title>
        <authorList>
            <person name="Huang W."/>
            <person name="Ojaimi C."/>
            <person name="Fallon J.T."/>
            <person name="Travisany D."/>
            <person name="Maass A."/>
            <person name="Ivanova L."/>
            <person name="Tomova A."/>
            <person name="Gonzalez-Acuna D."/>
            <person name="Godfrey H.P."/>
            <person name="Cabello F.C."/>
        </authorList>
    </citation>
    <scope>NUCLEOTIDE SEQUENCE [LARGE SCALE GENOMIC DNA]</scope>
    <source>
        <strain evidence="7 8">VA1</strain>
    </source>
</reference>
<dbReference type="AlphaFoldDB" id="A0A0A7UVJ9"/>
<evidence type="ECO:0000256" key="2">
    <source>
        <dbReference type="ARBA" id="ARBA00022741"/>
    </source>
</evidence>
<dbReference type="GO" id="GO:0005737">
    <property type="term" value="C:cytoplasm"/>
    <property type="evidence" value="ECO:0007669"/>
    <property type="project" value="TreeGrafter"/>
</dbReference>
<comment type="function">
    <text evidence="5">ATPase that binds to both the 70S ribosome and the 50S ribosomal subunit in a nucleotide-independent manner.</text>
</comment>
<evidence type="ECO:0000256" key="1">
    <source>
        <dbReference type="ARBA" id="ARBA00022723"/>
    </source>
</evidence>
<keyword evidence="2 5" id="KW-0547">Nucleotide-binding</keyword>
<name>A0A0A7UVJ9_9SPIR</name>
<dbReference type="KEGG" id="bchi:OY14_01155"/>
<comment type="similarity">
    <text evidence="5">Belongs to the TRAFAC class OBG-HflX-like GTPase superfamily. OBG GTPase family. YchF/OLA1 subfamily.</text>
</comment>
<dbReference type="InterPro" id="IPR004396">
    <property type="entry name" value="ATPase_YchF/OLA1"/>
</dbReference>
<dbReference type="InterPro" id="IPR013029">
    <property type="entry name" value="YchF_C"/>
</dbReference>
<dbReference type="GO" id="GO:0016887">
    <property type="term" value="F:ATP hydrolysis activity"/>
    <property type="evidence" value="ECO:0007669"/>
    <property type="project" value="UniProtKB-UniRule"/>
</dbReference>
<organism evidence="7 8">
    <name type="scientific">Borreliella chilensis</name>
    <dbReference type="NCBI Taxonomy" id="1245910"/>
    <lineage>
        <taxon>Bacteria</taxon>
        <taxon>Pseudomonadati</taxon>
        <taxon>Spirochaetota</taxon>
        <taxon>Spirochaetia</taxon>
        <taxon>Spirochaetales</taxon>
        <taxon>Borreliaceae</taxon>
        <taxon>Borreliella</taxon>
    </lineage>
</organism>
<keyword evidence="4" id="KW-0460">Magnesium</keyword>
<evidence type="ECO:0000259" key="6">
    <source>
        <dbReference type="PROSITE" id="PS51710"/>
    </source>
</evidence>
<dbReference type="PANTHER" id="PTHR23305:SF18">
    <property type="entry name" value="OBG-TYPE G DOMAIN-CONTAINING PROTEIN"/>
    <property type="match status" value="1"/>
</dbReference>
<evidence type="ECO:0000256" key="4">
    <source>
        <dbReference type="ARBA" id="ARBA00022842"/>
    </source>
</evidence>
<keyword evidence="3 5" id="KW-0067">ATP-binding</keyword>
<evidence type="ECO:0000313" key="8">
    <source>
        <dbReference type="Proteomes" id="UP000030940"/>
    </source>
</evidence>
<dbReference type="Gene3D" id="3.10.20.30">
    <property type="match status" value="1"/>
</dbReference>
<dbReference type="PANTHER" id="PTHR23305">
    <property type="entry name" value="OBG GTPASE FAMILY"/>
    <property type="match status" value="1"/>
</dbReference>
<dbReference type="SUPFAM" id="SSF52540">
    <property type="entry name" value="P-loop containing nucleoside triphosphate hydrolases"/>
    <property type="match status" value="1"/>
</dbReference>
<proteinExistence type="inferred from homology"/>
<dbReference type="InterPro" id="IPR012675">
    <property type="entry name" value="Beta-grasp_dom_sf"/>
</dbReference>
<dbReference type="FunFam" id="1.10.150.300:FF:000001">
    <property type="entry name" value="Ribosome-binding ATPase YchF"/>
    <property type="match status" value="1"/>
</dbReference>
<dbReference type="Gene3D" id="1.10.150.300">
    <property type="entry name" value="TGS-like domain"/>
    <property type="match status" value="1"/>
</dbReference>
<sequence>MKLNAGIVGLPNVGKSTLFSSLTSSRVEIANYPFCTIEPNVGIVEIPDERLLKIAEFIVPKKVIPAVMEFVDIAGLVKGASTGEGLGNKFLANIREVSVIVHVVRCFEEKEIIHINDDINPEKDIATINVELCLSDLETVQKSLQKQEKNVKSTDKKISESSKTIVSMLKRLEKHLSNMNPVVDFRFDDFEYNFIKSLNLLTFKKVLYVCNVDENSLNGNKYTDIVKNIALEEGNDFLILCAKIEAELAGIKDASYKNEMLELFGINDSGLSNLIKKAYYNLGLRTYFTAGLQEVKAWTFKQGIKAPKAAGIIHSDFERGFIKAEIYSCDDLFKFQSVQKLKEKGLVRIEGKEYLVRDGDVIFFKFNV</sequence>
<accession>A0A0A7UVJ9</accession>
<dbReference type="GO" id="GO:0046872">
    <property type="term" value="F:metal ion binding"/>
    <property type="evidence" value="ECO:0007669"/>
    <property type="project" value="UniProtKB-KW"/>
</dbReference>
<dbReference type="FunFam" id="3.10.20.30:FF:000001">
    <property type="entry name" value="Ribosome-binding ATPase YchF"/>
    <property type="match status" value="1"/>
</dbReference>
<keyword evidence="1" id="KW-0479">Metal-binding</keyword>
<gene>
    <name evidence="5" type="primary">ychF</name>
    <name evidence="7" type="ORF">OY14_01155</name>
</gene>
<dbReference type="Proteomes" id="UP000030940">
    <property type="component" value="Chromosome"/>
</dbReference>
<dbReference type="GO" id="GO:0043023">
    <property type="term" value="F:ribosomal large subunit binding"/>
    <property type="evidence" value="ECO:0007669"/>
    <property type="project" value="UniProtKB-UniRule"/>
</dbReference>
<dbReference type="STRING" id="1245910.OY14_01155"/>
<feature type="domain" description="OBG-type G" evidence="6">
    <location>
        <begin position="3"/>
        <end position="260"/>
    </location>
</feature>
<dbReference type="SUPFAM" id="SSF81271">
    <property type="entry name" value="TGS-like"/>
    <property type="match status" value="1"/>
</dbReference>
<dbReference type="InterPro" id="IPR027417">
    <property type="entry name" value="P-loop_NTPase"/>
</dbReference>
<dbReference type="Gene3D" id="3.40.50.300">
    <property type="entry name" value="P-loop containing nucleotide triphosphate hydrolases"/>
    <property type="match status" value="1"/>
</dbReference>
<dbReference type="CDD" id="cd04867">
    <property type="entry name" value="TGS_YchF_OLA1"/>
    <property type="match status" value="1"/>
</dbReference>
<dbReference type="CDD" id="cd01900">
    <property type="entry name" value="YchF"/>
    <property type="match status" value="1"/>
</dbReference>
<dbReference type="InterPro" id="IPR041706">
    <property type="entry name" value="YchF_N"/>
</dbReference>
<evidence type="ECO:0000313" key="7">
    <source>
        <dbReference type="EMBL" id="AJA90065.1"/>
    </source>
</evidence>
<evidence type="ECO:0000256" key="3">
    <source>
        <dbReference type="ARBA" id="ARBA00022840"/>
    </source>
</evidence>
<dbReference type="Pfam" id="PF06071">
    <property type="entry name" value="YchF-GTPase_C"/>
    <property type="match status" value="1"/>
</dbReference>
<dbReference type="GO" id="GO:0005524">
    <property type="term" value="F:ATP binding"/>
    <property type="evidence" value="ECO:0007669"/>
    <property type="project" value="UniProtKB-UniRule"/>
</dbReference>
<keyword evidence="8" id="KW-1185">Reference proteome</keyword>
<evidence type="ECO:0000256" key="5">
    <source>
        <dbReference type="HAMAP-Rule" id="MF_00944"/>
    </source>
</evidence>
<dbReference type="PIRSF" id="PIRSF006641">
    <property type="entry name" value="CHP00092"/>
    <property type="match status" value="1"/>
</dbReference>
<dbReference type="PROSITE" id="PS51710">
    <property type="entry name" value="G_OBG"/>
    <property type="match status" value="1"/>
</dbReference>
<dbReference type="NCBIfam" id="TIGR00092">
    <property type="entry name" value="redox-regulated ATPase YchF"/>
    <property type="match status" value="1"/>
</dbReference>
<feature type="binding site" evidence="5">
    <location>
        <begin position="12"/>
        <end position="17"/>
    </location>
    <ligand>
        <name>ATP</name>
        <dbReference type="ChEBI" id="CHEBI:30616"/>
    </ligand>
</feature>
<dbReference type="PRINTS" id="PR00326">
    <property type="entry name" value="GTP1OBG"/>
</dbReference>
<dbReference type="GO" id="GO:0005525">
    <property type="term" value="F:GTP binding"/>
    <property type="evidence" value="ECO:0007669"/>
    <property type="project" value="InterPro"/>
</dbReference>
<dbReference type="InterPro" id="IPR023192">
    <property type="entry name" value="TGS-like_dom_sf"/>
</dbReference>